<evidence type="ECO:0000256" key="2">
    <source>
        <dbReference type="SAM" id="SignalP"/>
    </source>
</evidence>
<keyword evidence="1" id="KW-1133">Transmembrane helix</keyword>
<evidence type="ECO:0008006" key="5">
    <source>
        <dbReference type="Google" id="ProtNLM"/>
    </source>
</evidence>
<keyword evidence="2" id="KW-0732">Signal</keyword>
<feature type="chain" id="PRO_5039028555" description="TPM domain-containing protein" evidence="2">
    <location>
        <begin position="28"/>
        <end position="281"/>
    </location>
</feature>
<dbReference type="EMBL" id="DYXG01000021">
    <property type="protein sequence ID" value="HJE96445.1"/>
    <property type="molecule type" value="Genomic_DNA"/>
</dbReference>
<feature type="signal peptide" evidence="2">
    <location>
        <begin position="1"/>
        <end position="27"/>
    </location>
</feature>
<name>A0A921K0X8_9LACO</name>
<accession>A0A921K0X8</accession>
<reference evidence="3" key="2">
    <citation type="submission" date="2021-09" db="EMBL/GenBank/DDBJ databases">
        <authorList>
            <person name="Gilroy R."/>
        </authorList>
    </citation>
    <scope>NUCLEOTIDE SEQUENCE</scope>
    <source>
        <strain evidence="3">CHK174-6876</strain>
    </source>
</reference>
<dbReference type="Proteomes" id="UP000707535">
    <property type="component" value="Unassembled WGS sequence"/>
</dbReference>
<keyword evidence="1" id="KW-0812">Transmembrane</keyword>
<evidence type="ECO:0000313" key="3">
    <source>
        <dbReference type="EMBL" id="HJE96445.1"/>
    </source>
</evidence>
<dbReference type="AlphaFoldDB" id="A0A921K0X8"/>
<gene>
    <name evidence="3" type="ORF">K8V00_02385</name>
</gene>
<comment type="caution">
    <text evidence="3">The sequence shown here is derived from an EMBL/GenBank/DDBJ whole genome shotgun (WGS) entry which is preliminary data.</text>
</comment>
<keyword evidence="1" id="KW-0472">Membrane</keyword>
<reference evidence="3" key="1">
    <citation type="journal article" date="2021" name="PeerJ">
        <title>Extensive microbial diversity within the chicken gut microbiome revealed by metagenomics and culture.</title>
        <authorList>
            <person name="Gilroy R."/>
            <person name="Ravi A."/>
            <person name="Getino M."/>
            <person name="Pursley I."/>
            <person name="Horton D.L."/>
            <person name="Alikhan N.F."/>
            <person name="Baker D."/>
            <person name="Gharbi K."/>
            <person name="Hall N."/>
            <person name="Watson M."/>
            <person name="Adriaenssens E.M."/>
            <person name="Foster-Nyarko E."/>
            <person name="Jarju S."/>
            <person name="Secka A."/>
            <person name="Antonio M."/>
            <person name="Oren A."/>
            <person name="Chaudhuri R.R."/>
            <person name="La Ragione R."/>
            <person name="Hildebrand F."/>
            <person name="Pallen M.J."/>
        </authorList>
    </citation>
    <scope>NUCLEOTIDE SEQUENCE</scope>
    <source>
        <strain evidence="3">CHK174-6876</strain>
    </source>
</reference>
<organism evidence="3 4">
    <name type="scientific">Ligilactobacillus acidipiscis</name>
    <dbReference type="NCBI Taxonomy" id="89059"/>
    <lineage>
        <taxon>Bacteria</taxon>
        <taxon>Bacillati</taxon>
        <taxon>Bacillota</taxon>
        <taxon>Bacilli</taxon>
        <taxon>Lactobacillales</taxon>
        <taxon>Lactobacillaceae</taxon>
        <taxon>Ligilactobacillus</taxon>
    </lineage>
</organism>
<evidence type="ECO:0000313" key="4">
    <source>
        <dbReference type="Proteomes" id="UP000707535"/>
    </source>
</evidence>
<sequence>MKRALKLWLSFLALLTSWCILPQMTHAQKVPTHGNVSPHIYQDRDFFSQDQIDRLEKQNDELANSKQHQVTKIFILSPNKMGADFKFPAKYMDINDFNDPENPAGYIQEKIIDKKSTDSSGGYKGLRAAQAVRKYENVLVFIPEKNSLTLAASSFTSGRYDQLNWKKLTFGHKHQLNNSSSIQAKGVFKIATRINKQQLKLSQRNKPVKNKRPWIIFLEKFAIALLATSPLMIIWVVLRFGDRSTGIPDFGSDMGWYGGWSEREYYDEMHDIHDDWHDDPY</sequence>
<protein>
    <recommendedName>
        <fullName evidence="5">TPM domain-containing protein</fullName>
    </recommendedName>
</protein>
<proteinExistence type="predicted"/>
<evidence type="ECO:0000256" key="1">
    <source>
        <dbReference type="SAM" id="Phobius"/>
    </source>
</evidence>
<feature type="transmembrane region" description="Helical" evidence="1">
    <location>
        <begin position="214"/>
        <end position="238"/>
    </location>
</feature>